<keyword evidence="1" id="KW-0472">Membrane</keyword>
<evidence type="ECO:0000313" key="3">
    <source>
        <dbReference type="Proteomes" id="UP000828355"/>
    </source>
</evidence>
<dbReference type="EMBL" id="OK173051">
    <property type="protein sequence ID" value="UCR74042.1"/>
    <property type="molecule type" value="Genomic_DNA"/>
</dbReference>
<feature type="transmembrane region" description="Helical" evidence="1">
    <location>
        <begin position="6"/>
        <end position="26"/>
    </location>
</feature>
<sequence length="29" mass="3385">MVDYIFTNIILPLVVGIVLIVIEKWLNKK</sequence>
<organism evidence="2 3">
    <name type="scientific">Streptococcus phage SF39</name>
    <dbReference type="NCBI Taxonomy" id="2876878"/>
    <lineage>
        <taxon>Viruses</taxon>
        <taxon>Duplodnaviria</taxon>
        <taxon>Heunggongvirae</taxon>
        <taxon>Uroviricota</taxon>
        <taxon>Caudoviricetes</taxon>
        <taxon>Ferrettivirinae</taxon>
        <taxon>Spinunavirus</taxon>
        <taxon>Spinunavirus SF39</taxon>
    </lineage>
</organism>
<evidence type="ECO:0000313" key="2">
    <source>
        <dbReference type="EMBL" id="UCR74042.1"/>
    </source>
</evidence>
<keyword evidence="1" id="KW-1133">Transmembrane helix</keyword>
<reference evidence="2" key="1">
    <citation type="submission" date="2021-07" db="EMBL/GenBank/DDBJ databases">
        <authorList>
            <person name="Felix S."/>
            <person name="Queiros M."/>
            <person name="Munoz-Almagro C."/>
            <person name="Sa-Leao R."/>
        </authorList>
    </citation>
    <scope>NUCLEOTIDE SEQUENCE</scope>
</reference>
<keyword evidence="1" id="KW-0812">Transmembrane</keyword>
<proteinExistence type="predicted"/>
<evidence type="ECO:0000256" key="1">
    <source>
        <dbReference type="SAM" id="Phobius"/>
    </source>
</evidence>
<dbReference type="Proteomes" id="UP000828355">
    <property type="component" value="Segment"/>
</dbReference>
<accession>A0AAE9BZ69</accession>
<keyword evidence="3" id="KW-1185">Reference proteome</keyword>
<protein>
    <submittedName>
        <fullName evidence="2">Type I toxin/antitoxin system, Fst family</fullName>
    </submittedName>
</protein>
<name>A0AAE9BZ69_9CAUD</name>